<accession>A0A9D2N170</accession>
<evidence type="ECO:0000313" key="2">
    <source>
        <dbReference type="Proteomes" id="UP000823910"/>
    </source>
</evidence>
<gene>
    <name evidence="1" type="ORF">H9704_06095</name>
</gene>
<organism evidence="1 2">
    <name type="scientific">Candidatus Enterocloster excrementipullorum</name>
    <dbReference type="NCBI Taxonomy" id="2838559"/>
    <lineage>
        <taxon>Bacteria</taxon>
        <taxon>Bacillati</taxon>
        <taxon>Bacillota</taxon>
        <taxon>Clostridia</taxon>
        <taxon>Lachnospirales</taxon>
        <taxon>Lachnospiraceae</taxon>
        <taxon>Enterocloster</taxon>
    </lineage>
</organism>
<dbReference type="SUPFAM" id="SSF53335">
    <property type="entry name" value="S-adenosyl-L-methionine-dependent methyltransferases"/>
    <property type="match status" value="1"/>
</dbReference>
<reference evidence="1" key="2">
    <citation type="submission" date="2021-04" db="EMBL/GenBank/DDBJ databases">
        <authorList>
            <person name="Gilroy R."/>
        </authorList>
    </citation>
    <scope>NUCLEOTIDE SEQUENCE</scope>
    <source>
        <strain evidence="1">CHK180-15479</strain>
    </source>
</reference>
<sequence length="299" mass="33004">MNTDILHTPSFHPTGRERVVILGAGQFGQAALALLNQENLHILAFGDNKESLWGTHIHRFAVMSVKESLTLSPDLLLISVADAVRSESLASQARSLGFSGPILYMSRLHQYFDVRSAVLWRLGESLKSRGVPGALAELGVYKGDTAWKLNTLFPDRKLYLFDTFRGFDARDVEKEKKRGLSRAEEGDFSDTSPEAVLARLPFREQAVIRQGYFPDTSIGLEDERFALVSLDADLFAPILTGLAFFYPRLNPGGAILLHDFGSQRFPGAARAVAEYEKTHGPLPLVPLCDLHGSAVILRP</sequence>
<reference evidence="1" key="1">
    <citation type="journal article" date="2021" name="PeerJ">
        <title>Extensive microbial diversity within the chicken gut microbiome revealed by metagenomics and culture.</title>
        <authorList>
            <person name="Gilroy R."/>
            <person name="Ravi A."/>
            <person name="Getino M."/>
            <person name="Pursley I."/>
            <person name="Horton D.L."/>
            <person name="Alikhan N.F."/>
            <person name="Baker D."/>
            <person name="Gharbi K."/>
            <person name="Hall N."/>
            <person name="Watson M."/>
            <person name="Adriaenssens E.M."/>
            <person name="Foster-Nyarko E."/>
            <person name="Jarju S."/>
            <person name="Secka A."/>
            <person name="Antonio M."/>
            <person name="Oren A."/>
            <person name="Chaudhuri R.R."/>
            <person name="La Ragione R."/>
            <person name="Hildebrand F."/>
            <person name="Pallen M.J."/>
        </authorList>
    </citation>
    <scope>NUCLEOTIDE SEQUENCE</scope>
    <source>
        <strain evidence="1">CHK180-15479</strain>
    </source>
</reference>
<dbReference type="InterPro" id="IPR029063">
    <property type="entry name" value="SAM-dependent_MTases_sf"/>
</dbReference>
<keyword evidence="1" id="KW-0808">Transferase</keyword>
<name>A0A9D2N170_9FIRM</name>
<dbReference type="GO" id="GO:0032259">
    <property type="term" value="P:methylation"/>
    <property type="evidence" value="ECO:0007669"/>
    <property type="project" value="UniProtKB-KW"/>
</dbReference>
<proteinExistence type="predicted"/>
<dbReference type="PANTHER" id="PTHR40036">
    <property type="entry name" value="MACROCIN O-METHYLTRANSFERASE"/>
    <property type="match status" value="1"/>
</dbReference>
<dbReference type="Gene3D" id="3.40.50.720">
    <property type="entry name" value="NAD(P)-binding Rossmann-like Domain"/>
    <property type="match status" value="1"/>
</dbReference>
<dbReference type="InterPro" id="IPR008884">
    <property type="entry name" value="TylF_MeTrfase"/>
</dbReference>
<dbReference type="AlphaFoldDB" id="A0A9D2N170"/>
<dbReference type="PANTHER" id="PTHR40036:SF1">
    <property type="entry name" value="MACROCIN O-METHYLTRANSFERASE"/>
    <property type="match status" value="1"/>
</dbReference>
<evidence type="ECO:0000313" key="1">
    <source>
        <dbReference type="EMBL" id="HJC05711.1"/>
    </source>
</evidence>
<dbReference type="Pfam" id="PF05711">
    <property type="entry name" value="TylF"/>
    <property type="match status" value="1"/>
</dbReference>
<dbReference type="Gene3D" id="3.40.50.150">
    <property type="entry name" value="Vaccinia Virus protein VP39"/>
    <property type="match status" value="1"/>
</dbReference>
<comment type="caution">
    <text evidence="1">The sequence shown here is derived from an EMBL/GenBank/DDBJ whole genome shotgun (WGS) entry which is preliminary data.</text>
</comment>
<protein>
    <submittedName>
        <fullName evidence="1">Class I SAM-dependent methyltransferase</fullName>
        <ecNumber evidence="1">2.1.1.-</ecNumber>
    </submittedName>
</protein>
<keyword evidence="1" id="KW-0489">Methyltransferase</keyword>
<dbReference type="EC" id="2.1.1.-" evidence="1"/>
<dbReference type="GO" id="GO:0008168">
    <property type="term" value="F:methyltransferase activity"/>
    <property type="evidence" value="ECO:0007669"/>
    <property type="project" value="UniProtKB-KW"/>
</dbReference>
<dbReference type="EMBL" id="DWWT01000026">
    <property type="protein sequence ID" value="HJC05711.1"/>
    <property type="molecule type" value="Genomic_DNA"/>
</dbReference>
<dbReference type="Proteomes" id="UP000823910">
    <property type="component" value="Unassembled WGS sequence"/>
</dbReference>